<dbReference type="Pfam" id="PF00150">
    <property type="entry name" value="Cellulase"/>
    <property type="match status" value="1"/>
</dbReference>
<evidence type="ECO:0000256" key="2">
    <source>
        <dbReference type="ARBA" id="ARBA00023295"/>
    </source>
</evidence>
<dbReference type="EMBL" id="ABCA03000032">
    <property type="protein sequence ID" value="EDS01697.1"/>
    <property type="molecule type" value="Genomic_DNA"/>
</dbReference>
<evidence type="ECO:0000259" key="6">
    <source>
        <dbReference type="Pfam" id="PF00150"/>
    </source>
</evidence>
<evidence type="ECO:0000313" key="7">
    <source>
        <dbReference type="EMBL" id="EDS01697.1"/>
    </source>
</evidence>
<dbReference type="SUPFAM" id="SSF51445">
    <property type="entry name" value="(Trans)glycosidases"/>
    <property type="match status" value="1"/>
</dbReference>
<dbReference type="Gene3D" id="3.20.20.80">
    <property type="entry name" value="Glycosidases"/>
    <property type="match status" value="1"/>
</dbReference>
<dbReference type="GO" id="GO:0004553">
    <property type="term" value="F:hydrolase activity, hydrolyzing O-glycosyl compounds"/>
    <property type="evidence" value="ECO:0007669"/>
    <property type="project" value="InterPro"/>
</dbReference>
<accession>B0MKL3</accession>
<evidence type="ECO:0000256" key="5">
    <source>
        <dbReference type="SAM" id="SignalP"/>
    </source>
</evidence>
<gene>
    <name evidence="7" type="ORF">EUBSIR_00349</name>
</gene>
<reference evidence="7" key="2">
    <citation type="submission" date="2014-06" db="EMBL/GenBank/DDBJ databases">
        <title>Draft genome sequence of Eubacterium siraeum (DSM 15702).</title>
        <authorList>
            <person name="Sudarsanam P."/>
            <person name="Ley R."/>
            <person name="Guruge J."/>
            <person name="Turnbaugh P.J."/>
            <person name="Mahowald M."/>
            <person name="Liep D."/>
            <person name="Gordon J."/>
        </authorList>
    </citation>
    <scope>NUCLEOTIDE SEQUENCE</scope>
    <source>
        <strain evidence="7">DSM 15702</strain>
    </source>
</reference>
<keyword evidence="5" id="KW-0732">Signal</keyword>
<evidence type="ECO:0000256" key="1">
    <source>
        <dbReference type="ARBA" id="ARBA00022801"/>
    </source>
</evidence>
<organism evidence="7 8">
    <name type="scientific">[Eubacterium] siraeum DSM 15702</name>
    <dbReference type="NCBI Taxonomy" id="428128"/>
    <lineage>
        <taxon>Bacteria</taxon>
        <taxon>Bacillati</taxon>
        <taxon>Bacillota</taxon>
        <taxon>Clostridia</taxon>
        <taxon>Eubacteriales</taxon>
        <taxon>Oscillospiraceae</taxon>
        <taxon>Oscillospiraceae incertae sedis</taxon>
    </lineage>
</organism>
<dbReference type="PROSITE" id="PS51257">
    <property type="entry name" value="PROKAR_LIPOPROTEIN"/>
    <property type="match status" value="1"/>
</dbReference>
<feature type="chain" id="PRO_5038409956" evidence="5">
    <location>
        <begin position="21"/>
        <end position="423"/>
    </location>
</feature>
<comment type="caution">
    <text evidence="7">The sequence shown here is derived from an EMBL/GenBank/DDBJ whole genome shotgun (WGS) entry which is preliminary data.</text>
</comment>
<dbReference type="PANTHER" id="PTHR34142:SF1">
    <property type="entry name" value="GLYCOSIDE HYDROLASE FAMILY 5 DOMAIN-CONTAINING PROTEIN"/>
    <property type="match status" value="1"/>
</dbReference>
<proteinExistence type="inferred from homology"/>
<dbReference type="Proteomes" id="UP000005326">
    <property type="component" value="Unassembled WGS sequence"/>
</dbReference>
<evidence type="ECO:0000256" key="4">
    <source>
        <dbReference type="SAM" id="MobiDB-lite"/>
    </source>
</evidence>
<name>B0MKL3_9FIRM</name>
<protein>
    <submittedName>
        <fullName evidence="7">Endoglucanase A</fullName>
    </submittedName>
</protein>
<dbReference type="GO" id="GO:0009251">
    <property type="term" value="P:glucan catabolic process"/>
    <property type="evidence" value="ECO:0007669"/>
    <property type="project" value="TreeGrafter"/>
</dbReference>
<dbReference type="AlphaFoldDB" id="B0MKL3"/>
<dbReference type="InterPro" id="IPR017853">
    <property type="entry name" value="GH"/>
</dbReference>
<feature type="domain" description="Glycoside hydrolase family 5" evidence="6">
    <location>
        <begin position="105"/>
        <end position="389"/>
    </location>
</feature>
<sequence>MKKRLTAILTVTALLLTGCAGNVTSGTESQPVSDAQSGISDNESSDTSPAPENNASRYEIITATEMAEKMGLGISLGNTMEAYEATDCEKITYEWIPVVGGNEPQDYETCWGADVTTQEIIDGMKAEGFNTVRIPVFWGNMMENDNTYTINKEYLKRVKEIVDYCEKAGVYSVINIHHFDEFIIRRNDLDKCKEIFTHLWTQIAEYFADYPYTLVFEGYNEYLGGNQFDSSGNLKEQSETNAYKMTNTLNQAFVDAVRGTGGYNAQRVLIVSGYWTNIDKTTSSRFQMPEDMVNDRLMVSVHYVDNSMYWSNKIGGEEWLKYIDSQCAELKKAFLDNDIPVFMGETTSTYPASNMAKDATHTDSSECLSIVLGKLTELGIVPVIWDTDSHFYSRTTYKIVNESDRKVIREYSDKLKANLEAQQ</sequence>
<dbReference type="InterPro" id="IPR001547">
    <property type="entry name" value="Glyco_hydro_5"/>
</dbReference>
<feature type="signal peptide" evidence="5">
    <location>
        <begin position="1"/>
        <end position="20"/>
    </location>
</feature>
<keyword evidence="2 3" id="KW-0326">Glycosidase</keyword>
<keyword evidence="8" id="KW-1185">Reference proteome</keyword>
<reference evidence="7" key="1">
    <citation type="submission" date="2007-10" db="EMBL/GenBank/DDBJ databases">
        <authorList>
            <person name="Fulton L."/>
            <person name="Clifton S."/>
            <person name="Fulton B."/>
            <person name="Xu J."/>
            <person name="Minx P."/>
            <person name="Pepin K.H."/>
            <person name="Johnson M."/>
            <person name="Thiruvilangam P."/>
            <person name="Bhonagiri V."/>
            <person name="Nash W.E."/>
            <person name="Mardis E.R."/>
            <person name="Wilson R.K."/>
        </authorList>
    </citation>
    <scope>NUCLEOTIDE SEQUENCE [LARGE SCALE GENOMIC DNA]</scope>
    <source>
        <strain evidence="7">DSM 15702</strain>
    </source>
</reference>
<dbReference type="PANTHER" id="PTHR34142">
    <property type="entry name" value="ENDO-BETA-1,4-GLUCANASE A"/>
    <property type="match status" value="1"/>
</dbReference>
<evidence type="ECO:0000313" key="8">
    <source>
        <dbReference type="Proteomes" id="UP000005326"/>
    </source>
</evidence>
<comment type="similarity">
    <text evidence="3">Belongs to the glycosyl hydrolase 5 (cellulase A) family.</text>
</comment>
<evidence type="ECO:0000256" key="3">
    <source>
        <dbReference type="RuleBase" id="RU361153"/>
    </source>
</evidence>
<keyword evidence="1 3" id="KW-0378">Hydrolase</keyword>
<dbReference type="CAZy" id="GH5">
    <property type="family name" value="Glycoside Hydrolase Family 5"/>
</dbReference>
<feature type="region of interest" description="Disordered" evidence="4">
    <location>
        <begin position="25"/>
        <end position="54"/>
    </location>
</feature>